<dbReference type="InterPro" id="IPR003489">
    <property type="entry name" value="RHF/RaiA"/>
</dbReference>
<gene>
    <name evidence="1" type="ORF">METZ01_LOCUS150723</name>
</gene>
<accession>A0A382A907</accession>
<dbReference type="SUPFAM" id="SSF69754">
    <property type="entry name" value="Ribosome binding protein Y (YfiA homologue)"/>
    <property type="match status" value="1"/>
</dbReference>
<organism evidence="1">
    <name type="scientific">marine metagenome</name>
    <dbReference type="NCBI Taxonomy" id="408172"/>
    <lineage>
        <taxon>unclassified sequences</taxon>
        <taxon>metagenomes</taxon>
        <taxon>ecological metagenomes</taxon>
    </lineage>
</organism>
<evidence type="ECO:0000313" key="1">
    <source>
        <dbReference type="EMBL" id="SVA97869.1"/>
    </source>
</evidence>
<dbReference type="InterPro" id="IPR036567">
    <property type="entry name" value="RHF-like"/>
</dbReference>
<reference evidence="1" key="1">
    <citation type="submission" date="2018-05" db="EMBL/GenBank/DDBJ databases">
        <authorList>
            <person name="Lanie J.A."/>
            <person name="Ng W.-L."/>
            <person name="Kazmierczak K.M."/>
            <person name="Andrzejewski T.M."/>
            <person name="Davidsen T.M."/>
            <person name="Wayne K.J."/>
            <person name="Tettelin H."/>
            <person name="Glass J.I."/>
            <person name="Rusch D."/>
            <person name="Podicherti R."/>
            <person name="Tsui H.-C.T."/>
            <person name="Winkler M.E."/>
        </authorList>
    </citation>
    <scope>NUCLEOTIDE SEQUENCE</scope>
</reference>
<sequence length="96" mass="11141">MIIDFSARHFHAPDNVKDHAVKRIQRFTKFSQKISQCQIILDHEQNDHIAEINLSVPGQTLFAKAVSRNMIKSIDQAVSKTLKQLKKHRSTLQKHR</sequence>
<dbReference type="Pfam" id="PF02482">
    <property type="entry name" value="Ribosomal_S30AE"/>
    <property type="match status" value="1"/>
</dbReference>
<dbReference type="Gene3D" id="3.30.160.100">
    <property type="entry name" value="Ribosome hibernation promotion factor-like"/>
    <property type="match status" value="1"/>
</dbReference>
<proteinExistence type="predicted"/>
<evidence type="ECO:0008006" key="2">
    <source>
        <dbReference type="Google" id="ProtNLM"/>
    </source>
</evidence>
<dbReference type="CDD" id="cd00552">
    <property type="entry name" value="RaiA"/>
    <property type="match status" value="1"/>
</dbReference>
<name>A0A382A907_9ZZZZ</name>
<protein>
    <recommendedName>
        <fullName evidence="2">Ribosomal subunit interface protein</fullName>
    </recommendedName>
</protein>
<dbReference type="NCBIfam" id="TIGR00741">
    <property type="entry name" value="yfiA"/>
    <property type="match status" value="1"/>
</dbReference>
<dbReference type="AlphaFoldDB" id="A0A382A907"/>
<dbReference type="EMBL" id="UINC01024377">
    <property type="protein sequence ID" value="SVA97869.1"/>
    <property type="molecule type" value="Genomic_DNA"/>
</dbReference>